<proteinExistence type="predicted"/>
<feature type="compositionally biased region" description="Polar residues" evidence="2">
    <location>
        <begin position="318"/>
        <end position="332"/>
    </location>
</feature>
<organism evidence="4 5">
    <name type="scientific">Monilinia laxa</name>
    <name type="common">Brown rot fungus</name>
    <name type="synonym">Sclerotinia laxa</name>
    <dbReference type="NCBI Taxonomy" id="61186"/>
    <lineage>
        <taxon>Eukaryota</taxon>
        <taxon>Fungi</taxon>
        <taxon>Dikarya</taxon>
        <taxon>Ascomycota</taxon>
        <taxon>Pezizomycotina</taxon>
        <taxon>Leotiomycetes</taxon>
        <taxon>Helotiales</taxon>
        <taxon>Sclerotiniaceae</taxon>
        <taxon>Monilinia</taxon>
    </lineage>
</organism>
<evidence type="ECO:0000313" key="4">
    <source>
        <dbReference type="EMBL" id="KAB8303886.1"/>
    </source>
</evidence>
<evidence type="ECO:0000256" key="2">
    <source>
        <dbReference type="SAM" id="MobiDB-lite"/>
    </source>
</evidence>
<feature type="transmembrane region" description="Helical" evidence="3">
    <location>
        <begin position="262"/>
        <end position="282"/>
    </location>
</feature>
<feature type="region of interest" description="Disordered" evidence="2">
    <location>
        <begin position="318"/>
        <end position="352"/>
    </location>
</feature>
<keyword evidence="5" id="KW-1185">Reference proteome</keyword>
<evidence type="ECO:0000313" key="5">
    <source>
        <dbReference type="Proteomes" id="UP000326757"/>
    </source>
</evidence>
<keyword evidence="3" id="KW-0472">Membrane</keyword>
<name>A0A5N6KJB7_MONLA</name>
<gene>
    <name evidence="4" type="ORF">EYC80_005252</name>
</gene>
<feature type="region of interest" description="Disordered" evidence="2">
    <location>
        <begin position="1"/>
        <end position="94"/>
    </location>
</feature>
<accession>A0A5N6KJB7</accession>
<keyword evidence="3" id="KW-0812">Transmembrane</keyword>
<keyword evidence="3" id="KW-1133">Transmembrane helix</keyword>
<evidence type="ECO:0000256" key="1">
    <source>
        <dbReference type="SAM" id="Coils"/>
    </source>
</evidence>
<dbReference type="AlphaFoldDB" id="A0A5N6KJB7"/>
<sequence>MSSNGDGSKYVSPNKSRRVTRSVSGASSPPLKSHRSHHHHHHHHHHHPHIHHRDKDEKASQSNPQKALGPSGEASRSEGVSSSESRSGSLRPSVFGSTIDGFDLFKDNERRPLKEGELEAEKEKGAMMAKELQKTLTDVNAVADNTTRHLDATYYSVLEKLGDLHKTIGSLKELAAMTRHLNDEFNTEGEGLVQESRAQLEGFEEFDAQEQKIKALEKRVKEGRDTINTLSGRVDVVRKRVKGWEQAEQEWQDKTRKRLKMMWILMSVCATLFLAIVILAYIPSKSNGHGNTMGLNGSNSTALGELERVKNETRNMYQPTFDTLESSTSASEVNKEAGKAAEDPRLKIFDEL</sequence>
<comment type="caution">
    <text evidence="4">The sequence shown here is derived from an EMBL/GenBank/DDBJ whole genome shotgun (WGS) entry which is preliminary data.</text>
</comment>
<feature type="compositionally biased region" description="Basic residues" evidence="2">
    <location>
        <begin position="32"/>
        <end position="52"/>
    </location>
</feature>
<reference evidence="4 5" key="1">
    <citation type="submission" date="2019-06" db="EMBL/GenBank/DDBJ databases">
        <title>Genome Sequence of the Brown Rot Fungal Pathogen Monilinia laxa.</title>
        <authorList>
            <person name="De Miccolis Angelini R.M."/>
            <person name="Landi L."/>
            <person name="Abate D."/>
            <person name="Pollastro S."/>
            <person name="Romanazzi G."/>
            <person name="Faretra F."/>
        </authorList>
    </citation>
    <scope>NUCLEOTIDE SEQUENCE [LARGE SCALE GENOMIC DNA]</scope>
    <source>
        <strain evidence="4 5">Mlax316</strain>
    </source>
</reference>
<dbReference type="OrthoDB" id="5419542at2759"/>
<feature type="compositionally biased region" description="Basic and acidic residues" evidence="2">
    <location>
        <begin position="333"/>
        <end position="352"/>
    </location>
</feature>
<dbReference type="EMBL" id="VIGI01000002">
    <property type="protein sequence ID" value="KAB8303886.1"/>
    <property type="molecule type" value="Genomic_DNA"/>
</dbReference>
<keyword evidence="1" id="KW-0175">Coiled coil</keyword>
<feature type="compositionally biased region" description="Low complexity" evidence="2">
    <location>
        <begin position="71"/>
        <end position="93"/>
    </location>
</feature>
<evidence type="ECO:0000256" key="3">
    <source>
        <dbReference type="SAM" id="Phobius"/>
    </source>
</evidence>
<dbReference type="Proteomes" id="UP000326757">
    <property type="component" value="Unassembled WGS sequence"/>
</dbReference>
<feature type="compositionally biased region" description="Polar residues" evidence="2">
    <location>
        <begin position="1"/>
        <end position="14"/>
    </location>
</feature>
<feature type="coiled-coil region" evidence="1">
    <location>
        <begin position="206"/>
        <end position="233"/>
    </location>
</feature>
<protein>
    <submittedName>
        <fullName evidence="4">Uncharacterized protein</fullName>
    </submittedName>
</protein>